<comment type="pathway">
    <text evidence="5">Cofactor biosynthesis; nicotinate biosynthesis; nicotinate from nicotinamide: step 1/1.</text>
</comment>
<accession>A0A930YU84</accession>
<evidence type="ECO:0000256" key="6">
    <source>
        <dbReference type="ARBA" id="ARBA00039017"/>
    </source>
</evidence>
<proteinExistence type="inferred from homology"/>
<dbReference type="CDD" id="cd01011">
    <property type="entry name" value="nicotinamidase"/>
    <property type="match status" value="1"/>
</dbReference>
<evidence type="ECO:0000256" key="7">
    <source>
        <dbReference type="ARBA" id="ARBA00043224"/>
    </source>
</evidence>
<evidence type="ECO:0000256" key="1">
    <source>
        <dbReference type="ARBA" id="ARBA00006336"/>
    </source>
</evidence>
<dbReference type="InterPro" id="IPR036380">
    <property type="entry name" value="Isochorismatase-like_sf"/>
</dbReference>
<dbReference type="EC" id="3.5.1.19" evidence="6"/>
<dbReference type="InterPro" id="IPR052347">
    <property type="entry name" value="Isochorismatase_Nicotinamidase"/>
</dbReference>
<dbReference type="RefSeq" id="WP_194738383.1">
    <property type="nucleotide sequence ID" value="NZ_JADKYY010000001.1"/>
</dbReference>
<dbReference type="EMBL" id="JADKYY010000001">
    <property type="protein sequence ID" value="MBF5026460.1"/>
    <property type="molecule type" value="Genomic_DNA"/>
</dbReference>
<comment type="caution">
    <text evidence="10">The sequence shown here is derived from an EMBL/GenBank/DDBJ whole genome shotgun (WGS) entry which is preliminary data.</text>
</comment>
<evidence type="ECO:0000256" key="3">
    <source>
        <dbReference type="ARBA" id="ARBA00022723"/>
    </source>
</evidence>
<keyword evidence="3" id="KW-0479">Metal-binding</keyword>
<dbReference type="GO" id="GO:0008936">
    <property type="term" value="F:nicotinamidase activity"/>
    <property type="evidence" value="ECO:0007669"/>
    <property type="project" value="UniProtKB-EC"/>
</dbReference>
<evidence type="ECO:0000256" key="2">
    <source>
        <dbReference type="ARBA" id="ARBA00022642"/>
    </source>
</evidence>
<dbReference type="PANTHER" id="PTHR11080">
    <property type="entry name" value="PYRAZINAMIDASE/NICOTINAMIDASE"/>
    <property type="match status" value="1"/>
</dbReference>
<dbReference type="Proteomes" id="UP000694480">
    <property type="component" value="Unassembled WGS sequence"/>
</dbReference>
<dbReference type="Pfam" id="PF00857">
    <property type="entry name" value="Isochorismatase"/>
    <property type="match status" value="1"/>
</dbReference>
<dbReference type="GO" id="GO:0019363">
    <property type="term" value="P:pyridine nucleotide biosynthetic process"/>
    <property type="evidence" value="ECO:0007669"/>
    <property type="project" value="UniProtKB-KW"/>
</dbReference>
<protein>
    <recommendedName>
        <fullName evidence="8">Nicotinamidase</fullName>
        <ecNumber evidence="6">3.5.1.19</ecNumber>
    </recommendedName>
    <alternativeName>
        <fullName evidence="7">Nicotinamide deamidase</fullName>
    </alternativeName>
</protein>
<sequence length="201" mass="22759">MKKALIIVDVQNDFCQGGSLEVPQANQIIPYINLLMQENSYDQIILTQDFHPAGHKSFASSNRAQIGDTIDLEGNAQFMWPDHCVQGSIGAEFHEDLNLEKVHHIVQKGTQMNVDSYSGFWDNNKRHKTDLDDYLRFHEIELVEICGLALDYCVKFTALDAQDLGYITCVHFQGTRAVNVQPHNGRDAIYQMLEKGVTFLG</sequence>
<organism evidence="10 11">
    <name type="scientific">Planobacterium oryzisoli</name>
    <dbReference type="NCBI Taxonomy" id="2771435"/>
    <lineage>
        <taxon>Bacteria</taxon>
        <taxon>Pseudomonadati</taxon>
        <taxon>Bacteroidota</taxon>
        <taxon>Flavobacteriia</taxon>
        <taxon>Flavobacteriales</taxon>
        <taxon>Weeksellaceae</taxon>
        <taxon>Chryseobacterium group</taxon>
        <taxon>Chryseobacterium</taxon>
    </lineage>
</organism>
<feature type="domain" description="Isochorismatase-like" evidence="9">
    <location>
        <begin position="4"/>
        <end position="183"/>
    </location>
</feature>
<dbReference type="InterPro" id="IPR000868">
    <property type="entry name" value="Isochorismatase-like_dom"/>
</dbReference>
<evidence type="ECO:0000313" key="10">
    <source>
        <dbReference type="EMBL" id="MBF5026460.1"/>
    </source>
</evidence>
<evidence type="ECO:0000259" key="9">
    <source>
        <dbReference type="Pfam" id="PF00857"/>
    </source>
</evidence>
<dbReference type="NCBIfam" id="NF008623">
    <property type="entry name" value="PRK11609.1"/>
    <property type="match status" value="1"/>
</dbReference>
<dbReference type="FunFam" id="3.40.50.850:FF:000006">
    <property type="entry name" value="Bifunctional pyrazinamidase/nicotinamidase"/>
    <property type="match status" value="1"/>
</dbReference>
<evidence type="ECO:0000256" key="5">
    <source>
        <dbReference type="ARBA" id="ARBA00037900"/>
    </source>
</evidence>
<dbReference type="PANTHER" id="PTHR11080:SF2">
    <property type="entry name" value="LD05707P"/>
    <property type="match status" value="1"/>
</dbReference>
<evidence type="ECO:0000313" key="11">
    <source>
        <dbReference type="Proteomes" id="UP000694480"/>
    </source>
</evidence>
<evidence type="ECO:0000256" key="8">
    <source>
        <dbReference type="ARBA" id="ARBA00072277"/>
    </source>
</evidence>
<keyword evidence="2" id="KW-0662">Pyridine nucleotide biosynthesis</keyword>
<keyword evidence="11" id="KW-1185">Reference proteome</keyword>
<keyword evidence="4 10" id="KW-0378">Hydrolase</keyword>
<dbReference type="SUPFAM" id="SSF52499">
    <property type="entry name" value="Isochorismatase-like hydrolases"/>
    <property type="match status" value="1"/>
</dbReference>
<reference evidence="10" key="1">
    <citation type="submission" date="2020-11" db="EMBL/GenBank/DDBJ databases">
        <title>Genome seq and assembly of Planobacterium sp.</title>
        <authorList>
            <person name="Chhetri G."/>
        </authorList>
    </citation>
    <scope>NUCLEOTIDE SEQUENCE</scope>
    <source>
        <strain evidence="10">GCR5</strain>
    </source>
</reference>
<comment type="similarity">
    <text evidence="1">Belongs to the isochorismatase family.</text>
</comment>
<evidence type="ECO:0000256" key="4">
    <source>
        <dbReference type="ARBA" id="ARBA00022801"/>
    </source>
</evidence>
<gene>
    <name evidence="10" type="primary">pncA</name>
    <name evidence="10" type="ORF">IC612_01450</name>
</gene>
<name>A0A930YU84_9FLAO</name>
<dbReference type="Gene3D" id="3.40.50.850">
    <property type="entry name" value="Isochorismatase-like"/>
    <property type="match status" value="1"/>
</dbReference>
<dbReference type="GO" id="GO:0046872">
    <property type="term" value="F:metal ion binding"/>
    <property type="evidence" value="ECO:0007669"/>
    <property type="project" value="UniProtKB-KW"/>
</dbReference>
<dbReference type="AlphaFoldDB" id="A0A930YU84"/>